<dbReference type="Pfam" id="PF00005">
    <property type="entry name" value="ABC_tran"/>
    <property type="match status" value="1"/>
</dbReference>
<dbReference type="GO" id="GO:0022857">
    <property type="term" value="F:transmembrane transporter activity"/>
    <property type="evidence" value="ECO:0007669"/>
    <property type="project" value="TreeGrafter"/>
</dbReference>
<accession>A0A139QW54</accession>
<dbReference type="GO" id="GO:0005524">
    <property type="term" value="F:ATP binding"/>
    <property type="evidence" value="ECO:0007669"/>
    <property type="project" value="UniProtKB-KW"/>
</dbReference>
<dbReference type="PANTHER" id="PTHR24220">
    <property type="entry name" value="IMPORT ATP-BINDING PROTEIN"/>
    <property type="match status" value="1"/>
</dbReference>
<keyword evidence="1" id="KW-0547">Nucleotide-binding</keyword>
<dbReference type="Proteomes" id="UP000070198">
    <property type="component" value="Unassembled WGS sequence"/>
</dbReference>
<keyword evidence="2 5" id="KW-0067">ATP-binding</keyword>
<dbReference type="GO" id="GO:0005886">
    <property type="term" value="C:plasma membrane"/>
    <property type="evidence" value="ECO:0007669"/>
    <property type="project" value="TreeGrafter"/>
</dbReference>
<dbReference type="EMBL" id="LQOF01000002">
    <property type="protein sequence ID" value="KXT74001.1"/>
    <property type="molecule type" value="Genomic_DNA"/>
</dbReference>
<evidence type="ECO:0000313" key="5">
    <source>
        <dbReference type="EMBL" id="KXU06685.1"/>
    </source>
</evidence>
<evidence type="ECO:0000313" key="4">
    <source>
        <dbReference type="EMBL" id="KXT74001.1"/>
    </source>
</evidence>
<dbReference type="InterPro" id="IPR027417">
    <property type="entry name" value="P-loop_NTPase"/>
</dbReference>
<evidence type="ECO:0000256" key="1">
    <source>
        <dbReference type="ARBA" id="ARBA00022741"/>
    </source>
</evidence>
<sequence>MIELINVEKNFKHYEKNTRSVLTDINLKINDGEFVAIMGESGVGKTTLLKILGVVDRDFLGDYLYNNIYLNRLKRKELLKFKQDTIEFISQNYELLEALTVKENILFPIVCKNKDLQSVSSQKIVTLARILNIEEILNDYPQEISNGQKQRVAIVRSLVQEPQILLADEPTSSLDSTNIKNFLELLKRRRVEKGTTILTTHSALVASHADKVVFVKDGIIFHQIYKGSLSNKDFYEKISQAILLLT</sequence>
<reference evidence="6 7" key="1">
    <citation type="submission" date="2016-01" db="EMBL/GenBank/DDBJ databases">
        <title>Highly variable Streptococcus oralis are common among viridans streptococci isolated from primates.</title>
        <authorList>
            <person name="Denapaite D."/>
            <person name="Rieger M."/>
            <person name="Koendgen S."/>
            <person name="Brueckner R."/>
            <person name="Ochigava I."/>
            <person name="Kappeler P."/>
            <person name="Maetz-Rensing K."/>
            <person name="Leendertz F."/>
            <person name="Hakenbeck R."/>
        </authorList>
    </citation>
    <scope>NUCLEOTIDE SEQUENCE [LARGE SCALE GENOMIC DNA]</scope>
    <source>
        <strain evidence="4 6">DD02</strain>
        <strain evidence="5 7">DD03</strain>
    </source>
</reference>
<dbReference type="PANTHER" id="PTHR24220:SF674">
    <property type="entry name" value="BACITRACIN EXPORT ATP-BINDING PROTEIN BCEA"/>
    <property type="match status" value="1"/>
</dbReference>
<dbReference type="InterPro" id="IPR003593">
    <property type="entry name" value="AAA+_ATPase"/>
</dbReference>
<dbReference type="PATRIC" id="fig|315405.11.peg.13"/>
<dbReference type="PROSITE" id="PS50893">
    <property type="entry name" value="ABC_TRANSPORTER_2"/>
    <property type="match status" value="1"/>
</dbReference>
<proteinExistence type="predicted"/>
<dbReference type="SUPFAM" id="SSF52540">
    <property type="entry name" value="P-loop containing nucleoside triphosphate hydrolases"/>
    <property type="match status" value="1"/>
</dbReference>
<evidence type="ECO:0000259" key="3">
    <source>
        <dbReference type="PROSITE" id="PS50893"/>
    </source>
</evidence>
<feature type="domain" description="ABC transporter" evidence="3">
    <location>
        <begin position="2"/>
        <end position="242"/>
    </location>
</feature>
<dbReference type="Proteomes" id="UP000071927">
    <property type="component" value="Unassembled WGS sequence"/>
</dbReference>
<dbReference type="InterPro" id="IPR003439">
    <property type="entry name" value="ABC_transporter-like_ATP-bd"/>
</dbReference>
<dbReference type="InterPro" id="IPR015854">
    <property type="entry name" value="ABC_transpr_LolD-like"/>
</dbReference>
<organism evidence="5 7">
    <name type="scientific">Streptococcus gallolyticus</name>
    <dbReference type="NCBI Taxonomy" id="315405"/>
    <lineage>
        <taxon>Bacteria</taxon>
        <taxon>Bacillati</taxon>
        <taxon>Bacillota</taxon>
        <taxon>Bacilli</taxon>
        <taxon>Lactobacillales</taxon>
        <taxon>Streptococcaceae</taxon>
        <taxon>Streptococcus</taxon>
    </lineage>
</organism>
<dbReference type="GO" id="GO:0016887">
    <property type="term" value="F:ATP hydrolysis activity"/>
    <property type="evidence" value="ECO:0007669"/>
    <property type="project" value="InterPro"/>
</dbReference>
<evidence type="ECO:0000313" key="7">
    <source>
        <dbReference type="Proteomes" id="UP000071927"/>
    </source>
</evidence>
<dbReference type="RefSeq" id="WP_061458057.1">
    <property type="nucleotide sequence ID" value="NZ_KQ968744.1"/>
</dbReference>
<dbReference type="Gene3D" id="3.40.50.300">
    <property type="entry name" value="P-loop containing nucleotide triphosphate hydrolases"/>
    <property type="match status" value="1"/>
</dbReference>
<evidence type="ECO:0000313" key="6">
    <source>
        <dbReference type="Proteomes" id="UP000070198"/>
    </source>
</evidence>
<comment type="caution">
    <text evidence="5">The sequence shown here is derived from an EMBL/GenBank/DDBJ whole genome shotgun (WGS) entry which is preliminary data.</text>
</comment>
<gene>
    <name evidence="4" type="ORF">SGADD02_00010</name>
    <name evidence="5" type="ORF">SGADD03_01394</name>
</gene>
<evidence type="ECO:0000256" key="2">
    <source>
        <dbReference type="ARBA" id="ARBA00022840"/>
    </source>
</evidence>
<dbReference type="SMART" id="SM00382">
    <property type="entry name" value="AAA"/>
    <property type="match status" value="1"/>
</dbReference>
<protein>
    <submittedName>
        <fullName evidence="5">ABC transporter ATP-binding protein</fullName>
    </submittedName>
</protein>
<dbReference type="AlphaFoldDB" id="A0A139QW54"/>
<name>A0A139QW54_9STRE</name>
<dbReference type="EMBL" id="LQXV01000245">
    <property type="protein sequence ID" value="KXU06685.1"/>
    <property type="molecule type" value="Genomic_DNA"/>
</dbReference>